<name>A0A2H9VNQ6_9SPHI</name>
<evidence type="ECO:0000313" key="1">
    <source>
        <dbReference type="EMBL" id="PJJ79957.1"/>
    </source>
</evidence>
<dbReference type="AlphaFoldDB" id="A0A2H9VNQ6"/>
<dbReference type="RefSeq" id="WP_100342260.1">
    <property type="nucleotide sequence ID" value="NZ_PGFJ01000002.1"/>
</dbReference>
<accession>A0A2H9VNQ6</accession>
<dbReference type="OrthoDB" id="793431at2"/>
<gene>
    <name evidence="1" type="ORF">CLV57_3096</name>
</gene>
<dbReference type="Proteomes" id="UP000242687">
    <property type="component" value="Unassembled WGS sequence"/>
</dbReference>
<keyword evidence="2" id="KW-1185">Reference proteome</keyword>
<evidence type="ECO:0000313" key="2">
    <source>
        <dbReference type="Proteomes" id="UP000242687"/>
    </source>
</evidence>
<dbReference type="EMBL" id="PGFJ01000002">
    <property type="protein sequence ID" value="PJJ79957.1"/>
    <property type="molecule type" value="Genomic_DNA"/>
</dbReference>
<comment type="caution">
    <text evidence="1">The sequence shown here is derived from an EMBL/GenBank/DDBJ whole genome shotgun (WGS) entry which is preliminary data.</text>
</comment>
<proteinExistence type="predicted"/>
<organism evidence="1 2">
    <name type="scientific">Mucilaginibacter auburnensis</name>
    <dbReference type="NCBI Taxonomy" id="1457233"/>
    <lineage>
        <taxon>Bacteria</taxon>
        <taxon>Pseudomonadati</taxon>
        <taxon>Bacteroidota</taxon>
        <taxon>Sphingobacteriia</taxon>
        <taxon>Sphingobacteriales</taxon>
        <taxon>Sphingobacteriaceae</taxon>
        <taxon>Mucilaginibacter</taxon>
    </lineage>
</organism>
<protein>
    <submittedName>
        <fullName evidence="1">Uncharacterized protein</fullName>
    </submittedName>
</protein>
<sequence length="241" mass="27507">MIEKPISTITGKITLKIPSTLQELTLGQLMAMQEKPELNDLDAISILSGTPTQELQNIKNADDLHVFGEAVLSLANQLKYLYNSDEIPEHVIFHHTTKPLKIKVMHNLSVEPAGAFLASKDIIATEINEHISKHGEENWQESFNPSLNACCKVLANYFYCKVTKDRYDEYKIEEFCETIKQLRVTEALPIAKHFFICYPSLYKRRPGFWHRLLPFWKKKQAYKTLSGLNTSTPLTPSQAAI</sequence>
<reference evidence="1 2" key="1">
    <citation type="submission" date="2017-11" db="EMBL/GenBank/DDBJ databases">
        <title>Genomic Encyclopedia of Archaeal and Bacterial Type Strains, Phase II (KMG-II): From Individual Species to Whole Genera.</title>
        <authorList>
            <person name="Goeker M."/>
        </authorList>
    </citation>
    <scope>NUCLEOTIDE SEQUENCE [LARGE SCALE GENOMIC DNA]</scope>
    <source>
        <strain evidence="1 2">DSM 28175</strain>
    </source>
</reference>